<protein>
    <submittedName>
        <fullName evidence="1">Uncharacterized protein</fullName>
    </submittedName>
</protein>
<organism evidence="1 2">
    <name type="scientific">Choiromyces venosus 120613-1</name>
    <dbReference type="NCBI Taxonomy" id="1336337"/>
    <lineage>
        <taxon>Eukaryota</taxon>
        <taxon>Fungi</taxon>
        <taxon>Dikarya</taxon>
        <taxon>Ascomycota</taxon>
        <taxon>Pezizomycotina</taxon>
        <taxon>Pezizomycetes</taxon>
        <taxon>Pezizales</taxon>
        <taxon>Tuberaceae</taxon>
        <taxon>Choiromyces</taxon>
    </lineage>
</organism>
<dbReference type="Proteomes" id="UP000276215">
    <property type="component" value="Unassembled WGS sequence"/>
</dbReference>
<evidence type="ECO:0000313" key="1">
    <source>
        <dbReference type="EMBL" id="RPB00123.1"/>
    </source>
</evidence>
<dbReference type="EMBL" id="ML120382">
    <property type="protein sequence ID" value="RPB00123.1"/>
    <property type="molecule type" value="Genomic_DNA"/>
</dbReference>
<gene>
    <name evidence="1" type="ORF">L873DRAFT_830470</name>
</gene>
<keyword evidence="2" id="KW-1185">Reference proteome</keyword>
<dbReference type="AlphaFoldDB" id="A0A3N4JPE7"/>
<sequence length="114" mass="13401">MVGWMGWEGWNCWGGLVRFVCRSFYFALFPSLSGRYTKVMLYTYLHLFAPSYAPLDEWGKKKKLSIYVPYNENFESPIRSSDKPSNLIPSFLLLDPSRLATPRHPWLNLIFHSF</sequence>
<reference evidence="1 2" key="1">
    <citation type="journal article" date="2018" name="Nat. Ecol. Evol.">
        <title>Pezizomycetes genomes reveal the molecular basis of ectomycorrhizal truffle lifestyle.</title>
        <authorList>
            <person name="Murat C."/>
            <person name="Payen T."/>
            <person name="Noel B."/>
            <person name="Kuo A."/>
            <person name="Morin E."/>
            <person name="Chen J."/>
            <person name="Kohler A."/>
            <person name="Krizsan K."/>
            <person name="Balestrini R."/>
            <person name="Da Silva C."/>
            <person name="Montanini B."/>
            <person name="Hainaut M."/>
            <person name="Levati E."/>
            <person name="Barry K.W."/>
            <person name="Belfiori B."/>
            <person name="Cichocki N."/>
            <person name="Clum A."/>
            <person name="Dockter R.B."/>
            <person name="Fauchery L."/>
            <person name="Guy J."/>
            <person name="Iotti M."/>
            <person name="Le Tacon F."/>
            <person name="Lindquist E.A."/>
            <person name="Lipzen A."/>
            <person name="Malagnac F."/>
            <person name="Mello A."/>
            <person name="Molinier V."/>
            <person name="Miyauchi S."/>
            <person name="Poulain J."/>
            <person name="Riccioni C."/>
            <person name="Rubini A."/>
            <person name="Sitrit Y."/>
            <person name="Splivallo R."/>
            <person name="Traeger S."/>
            <person name="Wang M."/>
            <person name="Zifcakova L."/>
            <person name="Wipf D."/>
            <person name="Zambonelli A."/>
            <person name="Paolocci F."/>
            <person name="Nowrousian M."/>
            <person name="Ottonello S."/>
            <person name="Baldrian P."/>
            <person name="Spatafora J.W."/>
            <person name="Henrissat B."/>
            <person name="Nagy L.G."/>
            <person name="Aury J.M."/>
            <person name="Wincker P."/>
            <person name="Grigoriev I.V."/>
            <person name="Bonfante P."/>
            <person name="Martin F.M."/>
        </authorList>
    </citation>
    <scope>NUCLEOTIDE SEQUENCE [LARGE SCALE GENOMIC DNA]</scope>
    <source>
        <strain evidence="1 2">120613-1</strain>
    </source>
</reference>
<accession>A0A3N4JPE7</accession>
<name>A0A3N4JPE7_9PEZI</name>
<proteinExistence type="predicted"/>
<evidence type="ECO:0000313" key="2">
    <source>
        <dbReference type="Proteomes" id="UP000276215"/>
    </source>
</evidence>